<feature type="transmembrane region" description="Helical" evidence="1">
    <location>
        <begin position="25"/>
        <end position="44"/>
    </location>
</feature>
<accession>D2PG98</accession>
<evidence type="ECO:0000313" key="3">
    <source>
        <dbReference type="Proteomes" id="UP000001404"/>
    </source>
</evidence>
<keyword evidence="1" id="KW-1133">Transmembrane helix</keyword>
<proteinExistence type="predicted"/>
<dbReference type="PANTHER" id="PTHR33293:SF1">
    <property type="entry name" value="INSERTION ELEMENT IS1 1 PROTEIN INSB-RELATED"/>
    <property type="match status" value="1"/>
</dbReference>
<evidence type="ECO:0000256" key="1">
    <source>
        <dbReference type="SAM" id="Phobius"/>
    </source>
</evidence>
<name>D2PG98_SACI9</name>
<gene>
    <name evidence="2" type="ordered locus">LD85_2620</name>
</gene>
<dbReference type="KEGG" id="sii:LD85_2620"/>
<reference evidence="3" key="1">
    <citation type="journal article" date="2009" name="Proc. Natl. Acad. Sci. U.S.A.">
        <title>Biogeography of the Sulfolobus islandicus pan-genome.</title>
        <authorList>
            <person name="Reno M.L."/>
            <person name="Held N.L."/>
            <person name="Fields C.J."/>
            <person name="Burke P.V."/>
            <person name="Whitaker R.J."/>
        </authorList>
    </citation>
    <scope>NUCLEOTIDE SEQUENCE [LARGE SCALE GENOMIC DNA]</scope>
    <source>
        <strain evidence="3">L.D.8.5 / Lassen #2</strain>
    </source>
</reference>
<keyword evidence="1" id="KW-0472">Membrane</keyword>
<dbReference type="PANTHER" id="PTHR33293">
    <property type="entry name" value="INSERTION ELEMENT IS1 1 PROTEIN INSB-RELATED"/>
    <property type="match status" value="1"/>
</dbReference>
<dbReference type="AlphaFoldDB" id="D2PG98"/>
<organism evidence="2 3">
    <name type="scientific">Saccharolobus islandicus (strain L.D.8.5 / Lassen #2)</name>
    <name type="common">Sulfolobus islandicus</name>
    <dbReference type="NCBI Taxonomy" id="425944"/>
    <lineage>
        <taxon>Archaea</taxon>
        <taxon>Thermoproteota</taxon>
        <taxon>Thermoprotei</taxon>
        <taxon>Sulfolobales</taxon>
        <taxon>Sulfolobaceae</taxon>
        <taxon>Saccharolobus</taxon>
    </lineage>
</organism>
<dbReference type="InterPro" id="IPR051354">
    <property type="entry name" value="Transposase_27_IS1"/>
</dbReference>
<dbReference type="HOGENOM" id="CLU_136594_0_0_2"/>
<sequence>MVKDKVTAKVVDEMWTYLYRDAKAFYKWIFTCYVYTSLGFYLIYSVGDRDERAFSEVKKYLPDEGRWVNDDYNLYFWLKDHTVISPVNPNESLHSSVRDRLVRFKRATKAVNRSIRTMMYSIALVLWEKANTRICSLITTLCPHSILYHKSYITFQKKHFYDWKI</sequence>
<dbReference type="EMBL" id="CP001731">
    <property type="protein sequence ID" value="ADB88238.1"/>
    <property type="molecule type" value="Genomic_DNA"/>
</dbReference>
<dbReference type="Proteomes" id="UP000001404">
    <property type="component" value="Chromosome"/>
</dbReference>
<evidence type="ECO:0000313" key="2">
    <source>
        <dbReference type="EMBL" id="ADB88238.1"/>
    </source>
</evidence>
<protein>
    <submittedName>
        <fullName evidence="2">Uncharacterized protein</fullName>
    </submittedName>
</protein>
<keyword evidence="1" id="KW-0812">Transmembrane</keyword>